<dbReference type="CDD" id="cd20500">
    <property type="entry name" value="Peptidase_C80"/>
    <property type="match status" value="1"/>
</dbReference>
<dbReference type="InterPro" id="IPR001343">
    <property type="entry name" value="Hemolysn_Ca-bd"/>
</dbReference>
<evidence type="ECO:0000256" key="5">
    <source>
        <dbReference type="ARBA" id="ARBA00022525"/>
    </source>
</evidence>
<dbReference type="GO" id="GO:0020002">
    <property type="term" value="C:host cell plasma membrane"/>
    <property type="evidence" value="ECO:0007669"/>
    <property type="project" value="UniProtKB-SubCell"/>
</dbReference>
<keyword evidence="10" id="KW-0677">Repeat</keyword>
<evidence type="ECO:0000259" key="23">
    <source>
        <dbReference type="PROSITE" id="PS51771"/>
    </source>
</evidence>
<keyword evidence="7" id="KW-0645">Protease</keyword>
<dbReference type="GO" id="GO:0006508">
    <property type="term" value="P:proteolysis"/>
    <property type="evidence" value="ECO:0007669"/>
    <property type="project" value="UniProtKB-KW"/>
</dbReference>
<dbReference type="Gene3D" id="3.40.50.11050">
    <property type="match status" value="2"/>
</dbReference>
<dbReference type="InterPro" id="IPR011049">
    <property type="entry name" value="Serralysin-like_metalloprot_C"/>
</dbReference>
<protein>
    <submittedName>
        <fullName evidence="24">Anthrax toxin-like adenylyl cyclase domain-containing protein</fullName>
    </submittedName>
</protein>
<dbReference type="InterPro" id="IPR037017">
    <property type="entry name" value="Anthrax_toxin_edema_cen_sf"/>
</dbReference>
<comment type="cofactor">
    <cofactor evidence="1">
        <name>Mg(2+)</name>
        <dbReference type="ChEBI" id="CHEBI:18420"/>
    </cofactor>
</comment>
<keyword evidence="5" id="KW-0964">Secreted</keyword>
<evidence type="ECO:0000256" key="6">
    <source>
        <dbReference type="ARBA" id="ARBA00022656"/>
    </source>
</evidence>
<evidence type="ECO:0000256" key="3">
    <source>
        <dbReference type="ARBA" id="ARBA00004613"/>
    </source>
</evidence>
<evidence type="ECO:0000256" key="16">
    <source>
        <dbReference type="ARBA" id="ARBA00022870"/>
    </source>
</evidence>
<evidence type="ECO:0000256" key="22">
    <source>
        <dbReference type="SAM" id="Phobius"/>
    </source>
</evidence>
<feature type="transmembrane region" description="Helical" evidence="22">
    <location>
        <begin position="1640"/>
        <end position="1659"/>
    </location>
</feature>
<evidence type="ECO:0000256" key="1">
    <source>
        <dbReference type="ARBA" id="ARBA00001946"/>
    </source>
</evidence>
<dbReference type="GO" id="GO:0008289">
    <property type="term" value="F:lipid binding"/>
    <property type="evidence" value="ECO:0007669"/>
    <property type="project" value="UniProtKB-KW"/>
</dbReference>
<evidence type="ECO:0000256" key="20">
    <source>
        <dbReference type="ARBA" id="ARBA00023200"/>
    </source>
</evidence>
<evidence type="ECO:0000256" key="15">
    <source>
        <dbReference type="ARBA" id="ARBA00022842"/>
    </source>
</evidence>
<gene>
    <name evidence="24" type="ORF">KOF27_13140</name>
</gene>
<proteinExistence type="predicted"/>
<keyword evidence="4" id="KW-1032">Host cell membrane</keyword>
<keyword evidence="12" id="KW-0788">Thiol protease</keyword>
<dbReference type="SUPFAM" id="SSF51120">
    <property type="entry name" value="beta-Roll"/>
    <property type="match status" value="3"/>
</dbReference>
<accession>A0AAJ4TH59</accession>
<feature type="domain" description="Peptidase C80" evidence="23">
    <location>
        <begin position="781"/>
        <end position="962"/>
    </location>
</feature>
<dbReference type="PANTHER" id="PTHR38340">
    <property type="entry name" value="S-LAYER PROTEIN"/>
    <property type="match status" value="1"/>
</dbReference>
<dbReference type="GO" id="GO:0005576">
    <property type="term" value="C:extracellular region"/>
    <property type="evidence" value="ECO:0007669"/>
    <property type="project" value="UniProtKB-SubCell"/>
</dbReference>
<dbReference type="PROSITE" id="PS51771">
    <property type="entry name" value="CGT_MARTX_CPD"/>
    <property type="match status" value="2"/>
</dbReference>
<evidence type="ECO:0000256" key="4">
    <source>
        <dbReference type="ARBA" id="ARBA00022511"/>
    </source>
</evidence>
<dbReference type="GO" id="GO:0044164">
    <property type="term" value="C:host cell cytosol"/>
    <property type="evidence" value="ECO:0007669"/>
    <property type="project" value="UniProtKB-SubCell"/>
</dbReference>
<keyword evidence="19 22" id="KW-0472">Membrane</keyword>
<evidence type="ECO:0000256" key="13">
    <source>
        <dbReference type="ARBA" id="ARBA00022813"/>
    </source>
</evidence>
<evidence type="ECO:0000256" key="21">
    <source>
        <dbReference type="ARBA" id="ARBA00023586"/>
    </source>
</evidence>
<evidence type="ECO:0000256" key="10">
    <source>
        <dbReference type="ARBA" id="ARBA00022737"/>
    </source>
</evidence>
<dbReference type="Gene3D" id="3.90.1760.10">
    <property type="entry name" value="Anthrax toxin, edema factor, central domain"/>
    <property type="match status" value="1"/>
</dbReference>
<dbReference type="InterPro" id="IPR035099">
    <property type="entry name" value="Anthrax_toxin_C-terminal"/>
</dbReference>
<dbReference type="GO" id="GO:0008294">
    <property type="term" value="F:calcium- and calmodulin-responsive adenylate cyclase activity"/>
    <property type="evidence" value="ECO:0007669"/>
    <property type="project" value="InterPro"/>
</dbReference>
<dbReference type="SUPFAM" id="SSF81298">
    <property type="entry name" value="Adenylylcyclase toxin (the edema factor)"/>
    <property type="match status" value="1"/>
</dbReference>
<feature type="transmembrane region" description="Helical" evidence="22">
    <location>
        <begin position="1613"/>
        <end position="1634"/>
    </location>
</feature>
<dbReference type="Gene3D" id="2.150.10.10">
    <property type="entry name" value="Serralysin-like metalloprotease, C-terminal"/>
    <property type="match status" value="3"/>
</dbReference>
<dbReference type="Pfam" id="PF03497">
    <property type="entry name" value="Anthrax_toxA"/>
    <property type="match status" value="1"/>
</dbReference>
<reference evidence="24" key="1">
    <citation type="submission" date="2021-06" db="EMBL/GenBank/DDBJ databases">
        <title>Emergence of genetically related NDM-1-producing Providencia rettgeri strains in Argentina.</title>
        <authorList>
            <person name="Pasteran F."/>
            <person name="Meo A."/>
            <person name="Gomez S."/>
            <person name="Derdoy L."/>
            <person name="Albronoz E."/>
            <person name="Faccone D."/>
            <person name="Guerriero L."/>
            <person name="Archuby D."/>
            <person name="Tarzia A."/>
            <person name="Lopez M."/>
            <person name="Corso A."/>
        </authorList>
    </citation>
    <scope>NUCLEOTIDE SEQUENCE</scope>
    <source>
        <strain evidence="24">PreM15628</strain>
    </source>
</reference>
<keyword evidence="20" id="KW-1035">Host cytoplasm</keyword>
<keyword evidence="18" id="KW-0446">Lipid-binding</keyword>
<dbReference type="PRINTS" id="PR00313">
    <property type="entry name" value="CABNDNGRPT"/>
</dbReference>
<keyword evidence="6" id="KW-0800">Toxin</keyword>
<name>A0AAJ4TH59_PRORE</name>
<evidence type="ECO:0000256" key="17">
    <source>
        <dbReference type="ARBA" id="ARBA00023026"/>
    </source>
</evidence>
<evidence type="ECO:0000256" key="2">
    <source>
        <dbReference type="ARBA" id="ARBA00004165"/>
    </source>
</evidence>
<keyword evidence="16" id="KW-1043">Host membrane</keyword>
<keyword evidence="22" id="KW-0812">Transmembrane</keyword>
<keyword evidence="14" id="KW-0106">Calcium</keyword>
<dbReference type="InterPro" id="IPR050557">
    <property type="entry name" value="RTX_toxin/Mannuronan_C5-epim"/>
</dbReference>
<dbReference type="Pfam" id="PF00353">
    <property type="entry name" value="HemolysinCabind"/>
    <property type="match status" value="3"/>
</dbReference>
<keyword evidence="8" id="KW-0808">Transferase</keyword>
<evidence type="ECO:0000256" key="12">
    <source>
        <dbReference type="ARBA" id="ARBA00022807"/>
    </source>
</evidence>
<evidence type="ECO:0000256" key="11">
    <source>
        <dbReference type="ARBA" id="ARBA00022801"/>
    </source>
</evidence>
<dbReference type="EMBL" id="CP076405">
    <property type="protein sequence ID" value="QWQ19563.1"/>
    <property type="molecule type" value="Genomic_DNA"/>
</dbReference>
<dbReference type="GO" id="GO:0005509">
    <property type="term" value="F:calcium ion binding"/>
    <property type="evidence" value="ECO:0007669"/>
    <property type="project" value="InterPro"/>
</dbReference>
<keyword evidence="13" id="KW-0068">Autocatalytic cleavage</keyword>
<dbReference type="GO" id="GO:0016740">
    <property type="term" value="F:transferase activity"/>
    <property type="evidence" value="ECO:0007669"/>
    <property type="project" value="UniProtKB-KW"/>
</dbReference>
<dbReference type="GO" id="GO:0090729">
    <property type="term" value="F:toxin activity"/>
    <property type="evidence" value="ECO:0007669"/>
    <property type="project" value="UniProtKB-KW"/>
</dbReference>
<evidence type="ECO:0000256" key="19">
    <source>
        <dbReference type="ARBA" id="ARBA00023136"/>
    </source>
</evidence>
<dbReference type="GO" id="GO:0008234">
    <property type="term" value="F:cysteine-type peptidase activity"/>
    <property type="evidence" value="ECO:0007669"/>
    <property type="project" value="UniProtKB-KW"/>
</dbReference>
<feature type="transmembrane region" description="Helical" evidence="22">
    <location>
        <begin position="1570"/>
        <end position="1592"/>
    </location>
</feature>
<evidence type="ECO:0000256" key="18">
    <source>
        <dbReference type="ARBA" id="ARBA00023121"/>
    </source>
</evidence>
<dbReference type="RefSeq" id="WP_140170781.1">
    <property type="nucleotide sequence ID" value="NZ_CP076405.1"/>
</dbReference>
<keyword evidence="22" id="KW-1133">Transmembrane helix</keyword>
<comment type="subcellular location">
    <subcellularLocation>
        <location evidence="2">Host cell membrane</location>
    </subcellularLocation>
    <subcellularLocation>
        <location evidence="21">Host cytoplasm</location>
        <location evidence="21">Host cytosol</location>
    </subcellularLocation>
    <subcellularLocation>
        <location evidence="3">Secreted</location>
    </subcellularLocation>
</comment>
<evidence type="ECO:0000256" key="7">
    <source>
        <dbReference type="ARBA" id="ARBA00022670"/>
    </source>
</evidence>
<keyword evidence="9" id="KW-0479">Metal-binding</keyword>
<feature type="transmembrane region" description="Helical" evidence="22">
    <location>
        <begin position="1537"/>
        <end position="1558"/>
    </location>
</feature>
<dbReference type="InterPro" id="IPR005165">
    <property type="entry name" value="Anthrax_toxin_edema_cen"/>
</dbReference>
<keyword evidence="11" id="KW-0378">Hydrolase</keyword>
<dbReference type="PANTHER" id="PTHR38340:SF1">
    <property type="entry name" value="S-LAYER PROTEIN"/>
    <property type="match status" value="1"/>
</dbReference>
<dbReference type="Pfam" id="PF11713">
    <property type="entry name" value="Peptidase_C80"/>
    <property type="match status" value="1"/>
</dbReference>
<evidence type="ECO:0000313" key="25">
    <source>
        <dbReference type="Proteomes" id="UP000682358"/>
    </source>
</evidence>
<sequence length="2875" mass="324089">MNDQDVKVTTQGNNKAGRGYSSINLQLKPLAEPVSQVKTGIPVSHQRIFTKIATEENIIIGIRPVDIKSTSLIESGMYSSKGLAVKGKSADWGPHSGFIPIQQQFAKKSGRDNSSQFNDQIQGLLGTGKVISVHLEISTERIDELLRFRAISPLEPIDNGGYQRITSIVNGNEKVFFLRKNENSASNSWKVYHQDSGKFTEFLVVGDSKTGKPITADYDLFSIIFPISDLEHYIKVSEMPSWEEWKKSVNYDELSLKQKKLFNNKAEYDRYEGQDNGVINKKIKQIKNNINRQLGRENGFELVHHGADDANPASVMSENFPITFFLPENLKGKNKLKGSTESIETYFPMNSNGSIIIDNVEQLSNFQQLLINQGYRAPLNKKWSEGDNGELFEPKRKISESYLRGVTEISRKKSLNDNAENNQQANDIDDEFKDIHLDDDNKCKPILAGEHSSEIENIDIWERPLLEYSFEKALETKKKQQSSTDSERSNKYTYNVIVQLEGDSVTAGAAANAFSKHPSDTMVIQYSLTTRKYHVLHGDVTRAQSGKVRWITVGHGDYFGANNPTVYAYKSASEYTEGLNYLKQKVFNNHNPDKLVMLGCELSRGGINENFALKAVVLLGESHTNVPVVAYKREINVANNGQKRIYPTGKYGDSVTTEGYKMIYTYHSETGQVEINNRFAALHFINELRRGELTFAQLIQSSKIDPLRMFRGIDSRVFDINLLKQVCYNPDAYRLFNEELKKSNGVLPADFHTKFSKKLCEMKITDVPFWEMVDAKRILKTPTSRQPTSSEQVVVIRLSEGESGLHLAEKIATRDPLGTVIFQMDVDRKKYILEYGSLDLATSAQRQHKVSWLLIGDDGVIQQSATRLAAELSVLRKKYPQIDAQNIIFHLTDPSMKETGSRHRQFIYELSSNLKTRGIPLTVKSNFNDETQGHLLEPHNKKRKETVLSKKSRHAIIDILEKIALKEISIQDINKTDHAYLLTYFSDENGNIDVKKLNIAVSDPLINRKLNEFLSHNAETNTLSLELLLEPTISSSHQQQAGDIQTLLTAIKNDISILNHLSGRSQKILMKLFPAGDGIDKGKILALVTDNHEFISFSNRLNDFSKLSTANFTGDNAPLKKYSFADAFSIYEQNQVQRLTQFNQQLMYGNKVELVNHGVIRFGSQSREMDQTLGGTYAVEFYLAGGHLARDFIERKGQIEQATVKNASTSAENSLLIKMEQYSQDINTVLHKNGISVADQSLGSLFTTFSEVNNAIIFLKGKSVTYTVTYVQRNGGYKISLFDPHGLQFSVKNSSPQQAQQQFQQQIKHYFSENNQLSEGEFRADFQLIDLDSAGFKSALSSLRSQRQSIIEQPEFTLPKNCWVTINGEKIAFAKLQQLGATIDGKMISLSDINSPDLHHKIRFSPDKLAMYFTLMEGGKEDLSFIKVFHEQLKSADIHQLIERQANFTESGVLRKQFKYLANSIDIQQDAISSSVLFKVRQEGKRLSQLRRLANRSGQIMGTAGAIQSLISAYAILDKLDNPDISDEEIKELEKQFYLLAASALFNYGDMIVQPMLLNIASSKGATSLVRARIASGTVVIFNLVGMGIDVYQAYDSLSKLDNVTDPKQRQDLIVNASFSIANAVINGVTVIGILVGSSVIPVAGLVIGGILLVGGWAYSGVRAVQNIKEVIDIDWDRELEEGIRGALGLDPTIRSQQEMNVQHYINAFKEQDWHMDLALFENNILQAGFAHHLSIIEKPTYENESRYYLVDNYDNYFYGKLGNLYLGAGNTTVRFLRKGAPSFTADEVKFILQNKIVRTTAWFKNLKHLYEKIGWSIHHDFHLQAKEKEIFDLRNTGSIATHERYSLNSTYKNSLLDEFKLRHQILDDELSQPLQDQLINSNPEQISFYSKKTEFGVLGQQMLRENERVFSEHLVNNRQRTALYIENTNSEGTSWNTANGNDVVIGKKSQKNAFQVLSGEKYFAGGDKDDLFFIRDSCLASLTSLGGKKPTKYLDGQDGQDTIIIDNLPDSHRVYVNLNKNTVLYQRERNHSFIPVAHLQSMENVMIRGNSNDHLRGNDTANILDGGLGKDIVEGKGGDDKLILTQGIAAGGDGNDSYHIRRYEWLDHADDLYLTERYFDRKEKSVKTRKYLNPIYIQNNHKFQAKVVIKESNYQQSRVALEYFLDEIKQVQLDGNHLVLTIRQPKNSIDGHFFQNVESEVNIVLENIQDADSKVPHHVYRLQTLDGWMITTVIDEKYPNKYFSLSYIQEGDQLSSIDGKSVKIDESMGTITINQSRHYKEPNWGWFTPIGRAEHLTYRGNSQNNILPLIKLGSYIEVSHGIDTYQIVQNKEEYGEVEFDFSKVNDSFTDKDSLCLLLSTENGYSLYMDDGQLYRLDKFGQKQLTIKFTNVGNKLCDVVLIQDKHSNLFKVNLQENRLTPVNPVKESSAGDDQIILSMGYQSEKHVIDAQNGDDTIINKGLESYVLLGGDGDDNIKASGGNNLLYGGAGDNFISGGSGDDLLLSSLGNDTLMGEAGDDHYLIDGHQAGVVYIEDQIGNNHIHLVNFKRQPIEESDSIYQFYASPAGKLVKIKASNDDGEGNFNIHHYERLDEKFNSSTRHGMTPLVNYLSEKLHKAKQSGAFTTWKPVDELASTLNGVVVDGVARPLKLTLRDDGILLQQDCTRNNWLIDTLGGNDHVMDMSKQGRIIKGGSGHDKLITQGGENVLYGGQGDDILLAQGMHQDVLISLDGKDQLAGTQGDDLYIVSGHGKGDVKITDVEGRNQVVLIDLEETNYKQLSTKIAETTYRSKSGREVTLIHNNHIGSKNHVMQVRHLNSYQQLSEQHIEKTIDRLVQLLVEERIDYERNLDLSIPNDNYRKNWGAVQITERFLSHLK</sequence>
<evidence type="ECO:0000256" key="8">
    <source>
        <dbReference type="ARBA" id="ARBA00022679"/>
    </source>
</evidence>
<evidence type="ECO:0000256" key="9">
    <source>
        <dbReference type="ARBA" id="ARBA00022723"/>
    </source>
</evidence>
<dbReference type="Proteomes" id="UP000682358">
    <property type="component" value="Chromosome"/>
</dbReference>
<feature type="domain" description="Peptidase C80" evidence="23">
    <location>
        <begin position="483"/>
        <end position="668"/>
    </location>
</feature>
<organism evidence="24 25">
    <name type="scientific">Providencia rettgeri</name>
    <dbReference type="NCBI Taxonomy" id="587"/>
    <lineage>
        <taxon>Bacteria</taxon>
        <taxon>Pseudomonadati</taxon>
        <taxon>Pseudomonadota</taxon>
        <taxon>Gammaproteobacteria</taxon>
        <taxon>Enterobacterales</taxon>
        <taxon>Morganellaceae</taxon>
        <taxon>Providencia</taxon>
    </lineage>
</organism>
<dbReference type="InterPro" id="IPR020974">
    <property type="entry name" value="CPD_dom"/>
</dbReference>
<evidence type="ECO:0000313" key="24">
    <source>
        <dbReference type="EMBL" id="QWQ19563.1"/>
    </source>
</evidence>
<keyword evidence="17" id="KW-0843">Virulence</keyword>
<dbReference type="InterPro" id="IPR038383">
    <property type="entry name" value="CPD_dom_sf"/>
</dbReference>
<evidence type="ECO:0000256" key="14">
    <source>
        <dbReference type="ARBA" id="ARBA00022837"/>
    </source>
</evidence>
<keyword evidence="15" id="KW-0460">Magnesium</keyword>